<dbReference type="PANTHER" id="PTHR43818:SF11">
    <property type="entry name" value="BCDNA.GH03377"/>
    <property type="match status" value="1"/>
</dbReference>
<dbReference type="Pfam" id="PF01408">
    <property type="entry name" value="GFO_IDH_MocA"/>
    <property type="match status" value="1"/>
</dbReference>
<comment type="caution">
    <text evidence="5">The sequence shown here is derived from an EMBL/GenBank/DDBJ whole genome shotgun (WGS) entry which is preliminary data.</text>
</comment>
<feature type="domain" description="Gfo/Idh/MocA-like oxidoreductase N-terminal" evidence="3">
    <location>
        <begin position="6"/>
        <end position="127"/>
    </location>
</feature>
<name>A0ABD5X2I4_9EURY</name>
<proteinExistence type="predicted"/>
<keyword evidence="6" id="KW-1185">Reference proteome</keyword>
<evidence type="ECO:0000313" key="5">
    <source>
        <dbReference type="EMBL" id="MFC7098781.1"/>
    </source>
</evidence>
<dbReference type="RefSeq" id="WP_276236674.1">
    <property type="nucleotide sequence ID" value="NZ_CP119989.1"/>
</dbReference>
<evidence type="ECO:0000256" key="2">
    <source>
        <dbReference type="SAM" id="MobiDB-lite"/>
    </source>
</evidence>
<dbReference type="Pfam" id="PF22725">
    <property type="entry name" value="GFO_IDH_MocA_C3"/>
    <property type="match status" value="1"/>
</dbReference>
<dbReference type="SUPFAM" id="SSF55347">
    <property type="entry name" value="Glyceraldehyde-3-phosphate dehydrogenase-like, C-terminal domain"/>
    <property type="match status" value="1"/>
</dbReference>
<gene>
    <name evidence="5" type="ORF">ACFQKD_15855</name>
</gene>
<accession>A0ABD5X2I4</accession>
<dbReference type="PANTHER" id="PTHR43818">
    <property type="entry name" value="BCDNA.GH03377"/>
    <property type="match status" value="1"/>
</dbReference>
<dbReference type="Gene3D" id="3.30.360.10">
    <property type="entry name" value="Dihydrodipicolinate Reductase, domain 2"/>
    <property type="match status" value="1"/>
</dbReference>
<dbReference type="AlphaFoldDB" id="A0ABD5X2I4"/>
<evidence type="ECO:0000313" key="6">
    <source>
        <dbReference type="Proteomes" id="UP001596388"/>
    </source>
</evidence>
<feature type="region of interest" description="Disordered" evidence="2">
    <location>
        <begin position="212"/>
        <end position="234"/>
    </location>
</feature>
<organism evidence="5 6">
    <name type="scientific">Halobaculum marinum</name>
    <dbReference type="NCBI Taxonomy" id="3031996"/>
    <lineage>
        <taxon>Archaea</taxon>
        <taxon>Methanobacteriati</taxon>
        <taxon>Methanobacteriota</taxon>
        <taxon>Stenosarchaea group</taxon>
        <taxon>Halobacteria</taxon>
        <taxon>Halobacteriales</taxon>
        <taxon>Haloferacaceae</taxon>
        <taxon>Halobaculum</taxon>
    </lineage>
</organism>
<dbReference type="SUPFAM" id="SSF51735">
    <property type="entry name" value="NAD(P)-binding Rossmann-fold domains"/>
    <property type="match status" value="1"/>
</dbReference>
<dbReference type="InterPro" id="IPR050463">
    <property type="entry name" value="Gfo/Idh/MocA_oxidrdct_glycsds"/>
</dbReference>
<dbReference type="Gene3D" id="3.40.50.720">
    <property type="entry name" value="NAD(P)-binding Rossmann-like Domain"/>
    <property type="match status" value="1"/>
</dbReference>
<dbReference type="InterPro" id="IPR055170">
    <property type="entry name" value="GFO_IDH_MocA-like_dom"/>
</dbReference>
<dbReference type="Proteomes" id="UP001596388">
    <property type="component" value="Unassembled WGS sequence"/>
</dbReference>
<sequence length="383" mass="42352">MTDEPIRIGVLGYRFMGKAHANALDRLPMFFEDAPETERHTVIGRDEEALAEAADTLGFSHTATDWRDVVDEVDAFYNLGPNHLHVEPTIAALEAGTPVLCEKPLAPTLDGAERMRDAAREAGVPVGCAFNYRFVPAIRYAKRLIDDGELGEIRQVRGRYLQDWLSDPEAPWSWRNDEEMAGSGALGDLGAHTVDLARFLVGDHVGEAASVSGHLQTFTEQRPVEGEDDDTRPVTVDDAYSAQVAYEDGAMGTFEASRVTEGHKNDHTIAVHGSEGSLEFSLERLNELRVNTGDNRGYETVLVTDEDDPYIQHWWPPGHVIGWEHTFVHENYEFLKAVAAARDDAGDAEAADFSPDFEDAYEVQRVLDAVERSDATGARVNLD</sequence>
<dbReference type="GeneID" id="79270284"/>
<dbReference type="GO" id="GO:0016491">
    <property type="term" value="F:oxidoreductase activity"/>
    <property type="evidence" value="ECO:0007669"/>
    <property type="project" value="UniProtKB-KW"/>
</dbReference>
<evidence type="ECO:0000259" key="3">
    <source>
        <dbReference type="Pfam" id="PF01408"/>
    </source>
</evidence>
<evidence type="ECO:0000256" key="1">
    <source>
        <dbReference type="ARBA" id="ARBA00023002"/>
    </source>
</evidence>
<dbReference type="EMBL" id="JBHTAG010000003">
    <property type="protein sequence ID" value="MFC7098781.1"/>
    <property type="molecule type" value="Genomic_DNA"/>
</dbReference>
<dbReference type="InterPro" id="IPR000683">
    <property type="entry name" value="Gfo/Idh/MocA-like_OxRdtase_N"/>
</dbReference>
<protein>
    <submittedName>
        <fullName evidence="5">Gfo/Idh/MocA family protein</fullName>
    </submittedName>
</protein>
<evidence type="ECO:0000259" key="4">
    <source>
        <dbReference type="Pfam" id="PF22725"/>
    </source>
</evidence>
<dbReference type="InterPro" id="IPR036291">
    <property type="entry name" value="NAD(P)-bd_dom_sf"/>
</dbReference>
<feature type="domain" description="GFO/IDH/MocA-like oxidoreductase" evidence="4">
    <location>
        <begin position="138"/>
        <end position="279"/>
    </location>
</feature>
<keyword evidence="1" id="KW-0560">Oxidoreductase</keyword>
<reference evidence="5 6" key="1">
    <citation type="journal article" date="2019" name="Int. J. Syst. Evol. Microbiol.">
        <title>The Global Catalogue of Microorganisms (GCM) 10K type strain sequencing project: providing services to taxonomists for standard genome sequencing and annotation.</title>
        <authorList>
            <consortium name="The Broad Institute Genomics Platform"/>
            <consortium name="The Broad Institute Genome Sequencing Center for Infectious Disease"/>
            <person name="Wu L."/>
            <person name="Ma J."/>
        </authorList>
    </citation>
    <scope>NUCLEOTIDE SEQUENCE [LARGE SCALE GENOMIC DNA]</scope>
    <source>
        <strain evidence="5 6">DT55</strain>
    </source>
</reference>